<dbReference type="EMBL" id="CP000479">
    <property type="protein sequence ID" value="ABK67822.1"/>
    <property type="molecule type" value="Genomic_DNA"/>
</dbReference>
<evidence type="ECO:0000313" key="1">
    <source>
        <dbReference type="EMBL" id="ABK67822.1"/>
    </source>
</evidence>
<dbReference type="AlphaFoldDB" id="A0A0H3A1D1"/>
<dbReference type="KEGG" id="mav:MAV_2248"/>
<evidence type="ECO:0000313" key="2">
    <source>
        <dbReference type="Proteomes" id="UP000001574"/>
    </source>
</evidence>
<proteinExistence type="predicted"/>
<protein>
    <submittedName>
        <fullName evidence="1">Uncharacterized protein</fullName>
    </submittedName>
</protein>
<name>A0A0H3A1D1_MYCA1</name>
<dbReference type="Pfam" id="PF21790">
    <property type="entry name" value="OGG"/>
    <property type="match status" value="1"/>
</dbReference>
<dbReference type="HOGENOM" id="CLU_108489_0_0_11"/>
<gene>
    <name evidence="1" type="ordered locus">MAV_2248</name>
</gene>
<sequence>MPNGWGSYLNEMPALDRGYHRINRTDLLNGDGLPQTLLAGYVWGTGSSAFLVGRRARVFRDNDAARIADCLQGVAEELRKGNTVEAYGSMLRGNPNNLKHLGPSFFTKFLYAADAEGAQPGRALILDQFVAVALKDIDGWDISRTGPWEPNTYEDWLAHAHRIASDEGVRPDAVEMAYFNHGREIG</sequence>
<organism evidence="1 2">
    <name type="scientific">Mycobacterium avium (strain 104)</name>
    <dbReference type="NCBI Taxonomy" id="243243"/>
    <lineage>
        <taxon>Bacteria</taxon>
        <taxon>Bacillati</taxon>
        <taxon>Actinomycetota</taxon>
        <taxon>Actinomycetes</taxon>
        <taxon>Mycobacteriales</taxon>
        <taxon>Mycobacteriaceae</taxon>
        <taxon>Mycobacterium</taxon>
        <taxon>Mycobacterium avium complex (MAC)</taxon>
    </lineage>
</organism>
<dbReference type="Proteomes" id="UP000001574">
    <property type="component" value="Chromosome"/>
</dbReference>
<reference evidence="1 2" key="1">
    <citation type="submission" date="2006-10" db="EMBL/GenBank/DDBJ databases">
        <authorList>
            <person name="Fleischmann R.D."/>
            <person name="Dodson R.J."/>
            <person name="Haft D.H."/>
            <person name="Merkel J.S."/>
            <person name="Nelson W.C."/>
            <person name="Fraser C.M."/>
        </authorList>
    </citation>
    <scope>NUCLEOTIDE SEQUENCE [LARGE SCALE GENOMIC DNA]</scope>
    <source>
        <strain evidence="1 2">104</strain>
    </source>
</reference>
<accession>A0A0H3A1D1</accession>
<dbReference type="InterPro" id="IPR048868">
    <property type="entry name" value="OGG-like_put"/>
</dbReference>